<keyword evidence="3" id="KW-1185">Reference proteome</keyword>
<dbReference type="STRING" id="1193682.BJP25_26990"/>
<feature type="transmembrane region" description="Helical" evidence="1">
    <location>
        <begin position="83"/>
        <end position="107"/>
    </location>
</feature>
<keyword evidence="1" id="KW-0812">Transmembrane</keyword>
<feature type="transmembrane region" description="Helical" evidence="1">
    <location>
        <begin position="21"/>
        <end position="46"/>
    </location>
</feature>
<reference evidence="2 3" key="1">
    <citation type="submission" date="2016-10" db="EMBL/GenBank/DDBJ databases">
        <title>The Draft Genome Sequence of Actinokineospora bangkokensis 44EHWT reveals the biosynthetic pathway of antifungal compounds Thailandins with unusual extender unit butylmalonyl-CoA.</title>
        <authorList>
            <person name="Greule A."/>
            <person name="Intra B."/>
            <person name="Flemming S."/>
            <person name="Rommel M.G."/>
            <person name="Panbangred W."/>
            <person name="Bechthold A."/>
        </authorList>
    </citation>
    <scope>NUCLEOTIDE SEQUENCE [LARGE SCALE GENOMIC DNA]</scope>
    <source>
        <strain evidence="2 3">44EHW</strain>
    </source>
</reference>
<organism evidence="2 3">
    <name type="scientific">Actinokineospora bangkokensis</name>
    <dbReference type="NCBI Taxonomy" id="1193682"/>
    <lineage>
        <taxon>Bacteria</taxon>
        <taxon>Bacillati</taxon>
        <taxon>Actinomycetota</taxon>
        <taxon>Actinomycetes</taxon>
        <taxon>Pseudonocardiales</taxon>
        <taxon>Pseudonocardiaceae</taxon>
        <taxon>Actinokineospora</taxon>
    </lineage>
</organism>
<name>A0A1Q9LH29_9PSEU</name>
<keyword evidence="1" id="KW-0472">Membrane</keyword>
<keyword evidence="1" id="KW-1133">Transmembrane helix</keyword>
<evidence type="ECO:0000256" key="1">
    <source>
        <dbReference type="SAM" id="Phobius"/>
    </source>
</evidence>
<dbReference type="EMBL" id="MKQR01000025">
    <property type="protein sequence ID" value="OLR91314.1"/>
    <property type="molecule type" value="Genomic_DNA"/>
</dbReference>
<accession>A0A1Q9LH29</accession>
<evidence type="ECO:0000313" key="2">
    <source>
        <dbReference type="EMBL" id="OLR91314.1"/>
    </source>
</evidence>
<comment type="caution">
    <text evidence="2">The sequence shown here is derived from an EMBL/GenBank/DDBJ whole genome shotgun (WGS) entry which is preliminary data.</text>
</comment>
<sequence>MPDEEVVSERVEDSRAKRLRGVGVACSVVSFVVGLFAVVLALHIVLTLAEANAGNGFASFVRDFSGAVSLGFEGLFSPGSQKLAVLLDYGMAIIVWLLIGAAVNFLIRRFFTPGVNREVKYRRRIT</sequence>
<proteinExistence type="predicted"/>
<protein>
    <submittedName>
        <fullName evidence="2">Uncharacterized protein</fullName>
    </submittedName>
</protein>
<dbReference type="AlphaFoldDB" id="A0A1Q9LH29"/>
<gene>
    <name evidence="2" type="ORF">BJP25_26990</name>
</gene>
<dbReference type="Proteomes" id="UP000186040">
    <property type="component" value="Unassembled WGS sequence"/>
</dbReference>
<evidence type="ECO:0000313" key="3">
    <source>
        <dbReference type="Proteomes" id="UP000186040"/>
    </source>
</evidence>